<gene>
    <name evidence="1" type="ORF">ACFPC0_38175</name>
</gene>
<evidence type="ECO:0000313" key="1">
    <source>
        <dbReference type="EMBL" id="MFC4333494.1"/>
    </source>
</evidence>
<dbReference type="Proteomes" id="UP001595824">
    <property type="component" value="Unassembled WGS sequence"/>
</dbReference>
<proteinExistence type="predicted"/>
<sequence length="177" mass="19835">MHDAEGLRVRCEVRVRADPARVWQLVTDIHLPARLSPELQRAEWLDGADRPALGARFEGHNSNPLAGDWRTVSHVVELDERRVFAWAVTDPDGRYGAPAQDLAQALAFWRYELEADDGGTLLRQSMRGGPGRSGVTVAIEQRPDRKEAILAYRRDELRRGMETTLQGIKQLAEETGG</sequence>
<dbReference type="Pfam" id="PF10604">
    <property type="entry name" value="Polyketide_cyc2"/>
    <property type="match status" value="1"/>
</dbReference>
<protein>
    <submittedName>
        <fullName evidence="1">SRPBCC family protein</fullName>
    </submittedName>
</protein>
<comment type="caution">
    <text evidence="1">The sequence shown here is derived from an EMBL/GenBank/DDBJ whole genome shotgun (WGS) entry which is preliminary data.</text>
</comment>
<keyword evidence="2" id="KW-1185">Reference proteome</keyword>
<accession>A0ABV8TRV8</accession>
<dbReference type="InterPro" id="IPR019587">
    <property type="entry name" value="Polyketide_cyclase/dehydratase"/>
</dbReference>
<name>A0ABV8TRV8_9ACTN</name>
<dbReference type="SUPFAM" id="SSF55961">
    <property type="entry name" value="Bet v1-like"/>
    <property type="match status" value="1"/>
</dbReference>
<evidence type="ECO:0000313" key="2">
    <source>
        <dbReference type="Proteomes" id="UP001595824"/>
    </source>
</evidence>
<dbReference type="InterPro" id="IPR023393">
    <property type="entry name" value="START-like_dom_sf"/>
</dbReference>
<organism evidence="1 2">
    <name type="scientific">Streptomyces andamanensis</name>
    <dbReference type="NCBI Taxonomy" id="1565035"/>
    <lineage>
        <taxon>Bacteria</taxon>
        <taxon>Bacillati</taxon>
        <taxon>Actinomycetota</taxon>
        <taxon>Actinomycetes</taxon>
        <taxon>Kitasatosporales</taxon>
        <taxon>Streptomycetaceae</taxon>
        <taxon>Streptomyces</taxon>
    </lineage>
</organism>
<reference evidence="2" key="1">
    <citation type="journal article" date="2019" name="Int. J. Syst. Evol. Microbiol.">
        <title>The Global Catalogue of Microorganisms (GCM) 10K type strain sequencing project: providing services to taxonomists for standard genome sequencing and annotation.</title>
        <authorList>
            <consortium name="The Broad Institute Genomics Platform"/>
            <consortium name="The Broad Institute Genome Sequencing Center for Infectious Disease"/>
            <person name="Wu L."/>
            <person name="Ma J."/>
        </authorList>
    </citation>
    <scope>NUCLEOTIDE SEQUENCE [LARGE SCALE GENOMIC DNA]</scope>
    <source>
        <strain evidence="2">PCU 347</strain>
    </source>
</reference>
<dbReference type="RefSeq" id="WP_381744809.1">
    <property type="nucleotide sequence ID" value="NZ_JBHSDP010000031.1"/>
</dbReference>
<dbReference type="EMBL" id="JBHSDP010000031">
    <property type="protein sequence ID" value="MFC4333494.1"/>
    <property type="molecule type" value="Genomic_DNA"/>
</dbReference>
<dbReference type="Gene3D" id="3.30.530.20">
    <property type="match status" value="1"/>
</dbReference>
<dbReference type="CDD" id="cd07812">
    <property type="entry name" value="SRPBCC"/>
    <property type="match status" value="1"/>
</dbReference>